<dbReference type="AlphaFoldDB" id="A0A367YY08"/>
<comment type="caution">
    <text evidence="2">The sequence shown here is derived from an EMBL/GenBank/DDBJ whole genome shotgun (WGS) entry which is preliminary data.</text>
</comment>
<dbReference type="SUPFAM" id="SSF53697">
    <property type="entry name" value="SIS domain"/>
    <property type="match status" value="1"/>
</dbReference>
<dbReference type="Proteomes" id="UP000252770">
    <property type="component" value="Unassembled WGS sequence"/>
</dbReference>
<reference evidence="2 3" key="1">
    <citation type="submission" date="2018-07" db="EMBL/GenBank/DDBJ databases">
        <title>Desertimonas flava gen. nov. sp. nov.</title>
        <authorList>
            <person name="Liu S."/>
        </authorList>
    </citation>
    <scope>NUCLEOTIDE SEQUENCE [LARGE SCALE GENOMIC DNA]</scope>
    <source>
        <strain evidence="2 3">16Sb5-5</strain>
    </source>
</reference>
<dbReference type="Pfam" id="PF01380">
    <property type="entry name" value="SIS"/>
    <property type="match status" value="1"/>
</dbReference>
<name>A0A367YY08_9ACTN</name>
<sequence>MTTEPVRAPRSSRLLKQRLVQAYRRDVAAGLDWLAEDPSLEAVAARITGARRRFVLGAATSFTHASLLAAKLSAALAQVTLVDGTIVRPLDILSDVRDSDVLIVVSLRRWRRYTVDNALPFARAGGSLLVITDAADHPLLASAAEAVVIDTGAGDPFAGLSADVRAHPESPEVSPVVVSLVIDVLATLASASAKGSNRRLAERERLASELGLYLE</sequence>
<dbReference type="InterPro" id="IPR046348">
    <property type="entry name" value="SIS_dom_sf"/>
</dbReference>
<evidence type="ECO:0000313" key="3">
    <source>
        <dbReference type="Proteomes" id="UP000252770"/>
    </source>
</evidence>
<dbReference type="Gene3D" id="3.40.50.10490">
    <property type="entry name" value="Glucose-6-phosphate isomerase like protein, domain 1"/>
    <property type="match status" value="1"/>
</dbReference>
<evidence type="ECO:0000259" key="1">
    <source>
        <dbReference type="Pfam" id="PF01380"/>
    </source>
</evidence>
<dbReference type="RefSeq" id="WP_114125490.1">
    <property type="nucleotide sequence ID" value="NZ_QOUI01000002.1"/>
</dbReference>
<keyword evidence="3" id="KW-1185">Reference proteome</keyword>
<proteinExistence type="predicted"/>
<gene>
    <name evidence="2" type="ORF">DT076_04770</name>
</gene>
<dbReference type="EMBL" id="QOUI01000002">
    <property type="protein sequence ID" value="RCK70720.1"/>
    <property type="molecule type" value="Genomic_DNA"/>
</dbReference>
<protein>
    <submittedName>
        <fullName evidence="2">SIS domain-containing protein</fullName>
    </submittedName>
</protein>
<feature type="domain" description="SIS" evidence="1">
    <location>
        <begin position="47"/>
        <end position="154"/>
    </location>
</feature>
<dbReference type="GO" id="GO:0097367">
    <property type="term" value="F:carbohydrate derivative binding"/>
    <property type="evidence" value="ECO:0007669"/>
    <property type="project" value="InterPro"/>
</dbReference>
<dbReference type="InterPro" id="IPR001347">
    <property type="entry name" value="SIS_dom"/>
</dbReference>
<organism evidence="2 3">
    <name type="scientific">Desertihabitans brevis</name>
    <dbReference type="NCBI Taxonomy" id="2268447"/>
    <lineage>
        <taxon>Bacteria</taxon>
        <taxon>Bacillati</taxon>
        <taxon>Actinomycetota</taxon>
        <taxon>Actinomycetes</taxon>
        <taxon>Propionibacteriales</taxon>
        <taxon>Propionibacteriaceae</taxon>
        <taxon>Desertihabitans</taxon>
    </lineage>
</organism>
<accession>A0A367YY08</accession>
<evidence type="ECO:0000313" key="2">
    <source>
        <dbReference type="EMBL" id="RCK70720.1"/>
    </source>
</evidence>
<dbReference type="GO" id="GO:1901135">
    <property type="term" value="P:carbohydrate derivative metabolic process"/>
    <property type="evidence" value="ECO:0007669"/>
    <property type="project" value="InterPro"/>
</dbReference>